<sequence length="251" mass="27429">MKASSTMKDEARGAVSGSVGKKRSSEEHHPNPGLGKKHSSGGHPISPDMPRDYAITLDERTCYFILPRLNFDLECMCKAKHEIKEVMARKCKEYGVLAEFRVFGGVTPSIKEYDVEASFTGRAYGNKVNFSINEAGYWKMGVDDFWQICPPVPSGPSSGSSGGKSESRSPRESFDTEGSSGDREEIQQQPLMDDLSPPVSNDETQGQPTGSGSSEGDLQVNVTKPVHAKTQESIHHLLPEVVGLQMRLIPL</sequence>
<reference evidence="2" key="1">
    <citation type="journal article" date="2022" name="Mol. Ecol. Resour.">
        <title>The genomes of chicory, endive, great burdock and yacon provide insights into Asteraceae palaeo-polyploidization history and plant inulin production.</title>
        <authorList>
            <person name="Fan W."/>
            <person name="Wang S."/>
            <person name="Wang H."/>
            <person name="Wang A."/>
            <person name="Jiang F."/>
            <person name="Liu H."/>
            <person name="Zhao H."/>
            <person name="Xu D."/>
            <person name="Zhang Y."/>
        </authorList>
    </citation>
    <scope>NUCLEOTIDE SEQUENCE [LARGE SCALE GENOMIC DNA]</scope>
    <source>
        <strain evidence="2">cv. Punajuju</strain>
    </source>
</reference>
<comment type="caution">
    <text evidence="1">The sequence shown here is derived from an EMBL/GenBank/DDBJ whole genome shotgun (WGS) entry which is preliminary data.</text>
</comment>
<evidence type="ECO:0000313" key="1">
    <source>
        <dbReference type="EMBL" id="KAI3751976.1"/>
    </source>
</evidence>
<evidence type="ECO:0000313" key="2">
    <source>
        <dbReference type="Proteomes" id="UP001055811"/>
    </source>
</evidence>
<keyword evidence="2" id="KW-1185">Reference proteome</keyword>
<gene>
    <name evidence="1" type="ORF">L2E82_23072</name>
</gene>
<proteinExistence type="predicted"/>
<reference evidence="1 2" key="2">
    <citation type="journal article" date="2022" name="Mol. Ecol. Resour.">
        <title>The genomes of chicory, endive, great burdock and yacon provide insights into Asteraceae paleo-polyploidization history and plant inulin production.</title>
        <authorList>
            <person name="Fan W."/>
            <person name="Wang S."/>
            <person name="Wang H."/>
            <person name="Wang A."/>
            <person name="Jiang F."/>
            <person name="Liu H."/>
            <person name="Zhao H."/>
            <person name="Xu D."/>
            <person name="Zhang Y."/>
        </authorList>
    </citation>
    <scope>NUCLEOTIDE SEQUENCE [LARGE SCALE GENOMIC DNA]</scope>
    <source>
        <strain evidence="2">cv. Punajuju</strain>
        <tissue evidence="1">Leaves</tissue>
    </source>
</reference>
<dbReference type="EMBL" id="CM042012">
    <property type="protein sequence ID" value="KAI3751976.1"/>
    <property type="molecule type" value="Genomic_DNA"/>
</dbReference>
<organism evidence="1 2">
    <name type="scientific">Cichorium intybus</name>
    <name type="common">Chicory</name>
    <dbReference type="NCBI Taxonomy" id="13427"/>
    <lineage>
        <taxon>Eukaryota</taxon>
        <taxon>Viridiplantae</taxon>
        <taxon>Streptophyta</taxon>
        <taxon>Embryophyta</taxon>
        <taxon>Tracheophyta</taxon>
        <taxon>Spermatophyta</taxon>
        <taxon>Magnoliopsida</taxon>
        <taxon>eudicotyledons</taxon>
        <taxon>Gunneridae</taxon>
        <taxon>Pentapetalae</taxon>
        <taxon>asterids</taxon>
        <taxon>campanulids</taxon>
        <taxon>Asterales</taxon>
        <taxon>Asteraceae</taxon>
        <taxon>Cichorioideae</taxon>
        <taxon>Cichorieae</taxon>
        <taxon>Cichoriinae</taxon>
        <taxon>Cichorium</taxon>
    </lineage>
</organism>
<name>A0ACB9E0J2_CICIN</name>
<dbReference type="Proteomes" id="UP001055811">
    <property type="component" value="Linkage Group LG04"/>
</dbReference>
<protein>
    <submittedName>
        <fullName evidence="1">Uncharacterized protein</fullName>
    </submittedName>
</protein>
<accession>A0ACB9E0J2</accession>